<evidence type="ECO:0000313" key="4">
    <source>
        <dbReference type="Proteomes" id="UP001221757"/>
    </source>
</evidence>
<protein>
    <recommendedName>
        <fullName evidence="2">F-box domain-containing protein</fullName>
    </recommendedName>
</protein>
<reference evidence="3" key="1">
    <citation type="submission" date="2023-03" db="EMBL/GenBank/DDBJ databases">
        <title>Massive genome expansion in bonnet fungi (Mycena s.s.) driven by repeated elements and novel gene families across ecological guilds.</title>
        <authorList>
            <consortium name="Lawrence Berkeley National Laboratory"/>
            <person name="Harder C.B."/>
            <person name="Miyauchi S."/>
            <person name="Viragh M."/>
            <person name="Kuo A."/>
            <person name="Thoen E."/>
            <person name="Andreopoulos B."/>
            <person name="Lu D."/>
            <person name="Skrede I."/>
            <person name="Drula E."/>
            <person name="Henrissat B."/>
            <person name="Morin E."/>
            <person name="Kohler A."/>
            <person name="Barry K."/>
            <person name="LaButti K."/>
            <person name="Morin E."/>
            <person name="Salamov A."/>
            <person name="Lipzen A."/>
            <person name="Mereny Z."/>
            <person name="Hegedus B."/>
            <person name="Baldrian P."/>
            <person name="Stursova M."/>
            <person name="Weitz H."/>
            <person name="Taylor A."/>
            <person name="Grigoriev I.V."/>
            <person name="Nagy L.G."/>
            <person name="Martin F."/>
            <person name="Kauserud H."/>
        </authorList>
    </citation>
    <scope>NUCLEOTIDE SEQUENCE</scope>
    <source>
        <strain evidence="3">CBHHK067</strain>
    </source>
</reference>
<dbReference type="Proteomes" id="UP001221757">
    <property type="component" value="Unassembled WGS sequence"/>
</dbReference>
<comment type="caution">
    <text evidence="3">The sequence shown here is derived from an EMBL/GenBank/DDBJ whole genome shotgun (WGS) entry which is preliminary data.</text>
</comment>
<proteinExistence type="predicted"/>
<dbReference type="Pfam" id="PF12937">
    <property type="entry name" value="F-box-like"/>
    <property type="match status" value="1"/>
</dbReference>
<name>A0AAD7M7H8_MYCRO</name>
<dbReference type="InterPro" id="IPR036047">
    <property type="entry name" value="F-box-like_dom_sf"/>
</dbReference>
<dbReference type="SUPFAM" id="SSF81383">
    <property type="entry name" value="F-box domain"/>
    <property type="match status" value="1"/>
</dbReference>
<feature type="region of interest" description="Disordered" evidence="1">
    <location>
        <begin position="1"/>
        <end position="22"/>
    </location>
</feature>
<sequence>MTPHTESDPSATATESTASERVADRARIEGLDVRIKGMETQILELQHAVGAPQQEKDSVQGHLDAYRYPVLTLPNEIMSEIFVHFLPVYPYRSPLIGPRSPALLAQICRKWRDIALSTPELWRAVKLTLYKKRRFEQQLHLLESYLERSGSCPLSIELWSNFSDLDPPTWELPFLRTIARHCEFYITDSHLVPKAMYRTALPSVASVIFDGKLDLDDLDGMLFGQWDYDNEDGSGDSDSEIGSEGDEESSNESD</sequence>
<feature type="compositionally biased region" description="Polar residues" evidence="1">
    <location>
        <begin position="8"/>
        <end position="19"/>
    </location>
</feature>
<gene>
    <name evidence="3" type="ORF">B0H17DRAFT_1193807</name>
</gene>
<evidence type="ECO:0000256" key="1">
    <source>
        <dbReference type="SAM" id="MobiDB-lite"/>
    </source>
</evidence>
<evidence type="ECO:0000313" key="3">
    <source>
        <dbReference type="EMBL" id="KAJ7704604.1"/>
    </source>
</evidence>
<feature type="region of interest" description="Disordered" evidence="1">
    <location>
        <begin position="228"/>
        <end position="254"/>
    </location>
</feature>
<organism evidence="3 4">
    <name type="scientific">Mycena rosella</name>
    <name type="common">Pink bonnet</name>
    <name type="synonym">Agaricus rosellus</name>
    <dbReference type="NCBI Taxonomy" id="1033263"/>
    <lineage>
        <taxon>Eukaryota</taxon>
        <taxon>Fungi</taxon>
        <taxon>Dikarya</taxon>
        <taxon>Basidiomycota</taxon>
        <taxon>Agaricomycotina</taxon>
        <taxon>Agaricomycetes</taxon>
        <taxon>Agaricomycetidae</taxon>
        <taxon>Agaricales</taxon>
        <taxon>Marasmiineae</taxon>
        <taxon>Mycenaceae</taxon>
        <taxon>Mycena</taxon>
    </lineage>
</organism>
<dbReference type="Gene3D" id="1.20.1280.50">
    <property type="match status" value="1"/>
</dbReference>
<dbReference type="InterPro" id="IPR001810">
    <property type="entry name" value="F-box_dom"/>
</dbReference>
<dbReference type="EMBL" id="JARKIE010000010">
    <property type="protein sequence ID" value="KAJ7704604.1"/>
    <property type="molecule type" value="Genomic_DNA"/>
</dbReference>
<feature type="domain" description="F-box" evidence="2">
    <location>
        <begin position="71"/>
        <end position="125"/>
    </location>
</feature>
<evidence type="ECO:0000259" key="2">
    <source>
        <dbReference type="Pfam" id="PF12937"/>
    </source>
</evidence>
<keyword evidence="4" id="KW-1185">Reference proteome</keyword>
<dbReference type="AlphaFoldDB" id="A0AAD7M7H8"/>
<accession>A0AAD7M7H8</accession>